<name>A0AAD1Y058_EUPCR</name>
<feature type="compositionally biased region" description="Basic and acidic residues" evidence="1">
    <location>
        <begin position="119"/>
        <end position="129"/>
    </location>
</feature>
<feature type="compositionally biased region" description="Basic and acidic residues" evidence="1">
    <location>
        <begin position="242"/>
        <end position="259"/>
    </location>
</feature>
<dbReference type="EMBL" id="CAMPGE010024503">
    <property type="protein sequence ID" value="CAI2382335.1"/>
    <property type="molecule type" value="Genomic_DNA"/>
</dbReference>
<dbReference type="AlphaFoldDB" id="A0AAD1Y058"/>
<feature type="compositionally biased region" description="Basic residues" evidence="1">
    <location>
        <begin position="131"/>
        <end position="142"/>
    </location>
</feature>
<accession>A0AAD1Y058</accession>
<feature type="compositionally biased region" description="Polar residues" evidence="1">
    <location>
        <begin position="89"/>
        <end position="118"/>
    </location>
</feature>
<feature type="region of interest" description="Disordered" evidence="1">
    <location>
        <begin position="89"/>
        <end position="145"/>
    </location>
</feature>
<comment type="caution">
    <text evidence="2">The sequence shown here is derived from an EMBL/GenBank/DDBJ whole genome shotgun (WGS) entry which is preliminary data.</text>
</comment>
<protein>
    <submittedName>
        <fullName evidence="2">Uncharacterized protein</fullName>
    </submittedName>
</protein>
<gene>
    <name evidence="2" type="ORF">ECRASSUSDP1_LOCUS23806</name>
</gene>
<organism evidence="2 3">
    <name type="scientific">Euplotes crassus</name>
    <dbReference type="NCBI Taxonomy" id="5936"/>
    <lineage>
        <taxon>Eukaryota</taxon>
        <taxon>Sar</taxon>
        <taxon>Alveolata</taxon>
        <taxon>Ciliophora</taxon>
        <taxon>Intramacronucleata</taxon>
        <taxon>Spirotrichea</taxon>
        <taxon>Hypotrichia</taxon>
        <taxon>Euplotida</taxon>
        <taxon>Euplotidae</taxon>
        <taxon>Moneuplotes</taxon>
    </lineage>
</organism>
<evidence type="ECO:0000313" key="3">
    <source>
        <dbReference type="Proteomes" id="UP001295684"/>
    </source>
</evidence>
<evidence type="ECO:0000256" key="1">
    <source>
        <dbReference type="SAM" id="MobiDB-lite"/>
    </source>
</evidence>
<reference evidence="2" key="1">
    <citation type="submission" date="2023-07" db="EMBL/GenBank/DDBJ databases">
        <authorList>
            <consortium name="AG Swart"/>
            <person name="Singh M."/>
            <person name="Singh A."/>
            <person name="Seah K."/>
            <person name="Emmerich C."/>
        </authorList>
    </citation>
    <scope>NUCLEOTIDE SEQUENCE</scope>
    <source>
        <strain evidence="2">DP1</strain>
    </source>
</reference>
<evidence type="ECO:0000313" key="2">
    <source>
        <dbReference type="EMBL" id="CAI2382335.1"/>
    </source>
</evidence>
<feature type="region of interest" description="Disordered" evidence="1">
    <location>
        <begin position="20"/>
        <end position="61"/>
    </location>
</feature>
<feature type="region of interest" description="Disordered" evidence="1">
    <location>
        <begin position="240"/>
        <end position="259"/>
    </location>
</feature>
<proteinExistence type="predicted"/>
<dbReference type="Proteomes" id="UP001295684">
    <property type="component" value="Unassembled WGS sequence"/>
</dbReference>
<sequence length="543" mass="62253">MKSKLRSKYEYFEPISAREFKNPKSGKKQSTSKTRLPKFQTLKSSTKKSKSRSNRSASKNKFIETELVIKNEYYMFDPLQSSLALESSNSNKLDSTLGSMSLSLENSSAPKQRTSIQQAERKSKLESQNKKNQKNMKPKSKRIPLQQREAIMSISSHKLNKQRSPEGRIDKISMLLDDTARKAKRQSGRFPRQKTMGVKKYMTKHSTKAVVKGAKEKPTNFVPKITNIDMAAYQPKRSLHNKTLDNSHDNEMMSSPRERVHRDFEDEVFEKRHFSKQSMDCDIVTGASCSLPLEDDTFRSLLKTKDNLKSKYGKRITKKLTNLNSTTKENLSSFGDACSPRKTLGMVADFKESGDLDHYEIDEEICTTDFETAGYKEREGQITPKELLMKKTSSDGFISRRMSSHSIDERDLRKGSVCKIMMEEETKGNGNTPYLPQSLNWMDEMLIKPLKNEKMRDTLMPSYCQQNSRSGDLAVPTLKQSSVHNSPSITKKNLKKFFDIPNPVNQTMEERKICDLQVQVSGLKKENMELRMIINKLLEMGMN</sequence>
<keyword evidence="3" id="KW-1185">Reference proteome</keyword>